<dbReference type="RefSeq" id="WP_097554805.1">
    <property type="nucleotide sequence ID" value="NZ_PCMW01000103.1"/>
</dbReference>
<proteinExistence type="predicted"/>
<dbReference type="OrthoDB" id="662061at2"/>
<evidence type="ECO:0000313" key="2">
    <source>
        <dbReference type="Proteomes" id="UP000220828"/>
    </source>
</evidence>
<dbReference type="EMBL" id="PCMW01000103">
    <property type="protein sequence ID" value="PDS22296.1"/>
    <property type="molecule type" value="Genomic_DNA"/>
</dbReference>
<gene>
    <name evidence="1" type="ORF">B0A77_13715</name>
</gene>
<dbReference type="AlphaFoldDB" id="A0A2H3KJD4"/>
<comment type="caution">
    <text evidence="1">The sequence shown here is derived from an EMBL/GenBank/DDBJ whole genome shotgun (WGS) entry which is preliminary data.</text>
</comment>
<organism evidence="1 2">
    <name type="scientific">Flavobacterium branchiophilum</name>
    <dbReference type="NCBI Taxonomy" id="55197"/>
    <lineage>
        <taxon>Bacteria</taxon>
        <taxon>Pseudomonadati</taxon>
        <taxon>Bacteroidota</taxon>
        <taxon>Flavobacteriia</taxon>
        <taxon>Flavobacteriales</taxon>
        <taxon>Flavobacteriaceae</taxon>
        <taxon>Flavobacterium</taxon>
    </lineage>
</organism>
<dbReference type="InterPro" id="IPR019534">
    <property type="entry name" value="DUF2452"/>
</dbReference>
<dbReference type="Proteomes" id="UP000220828">
    <property type="component" value="Unassembled WGS sequence"/>
</dbReference>
<evidence type="ECO:0000313" key="1">
    <source>
        <dbReference type="EMBL" id="PDS22296.1"/>
    </source>
</evidence>
<accession>A0A2H3KJD4</accession>
<dbReference type="Pfam" id="PF10504">
    <property type="entry name" value="DUF2452"/>
    <property type="match status" value="1"/>
</dbReference>
<sequence length="132" mass="15606">MNKKLPDQVVYDAALGYHANRLSYPTQVGAPVIQIDDVAAWKTRGVRQVNKEFEQKFSELKLQFEKLMMEFEWNEVIYKSKFSFEPVIGEIYHLYENKHGEHFLSLIGPKDWNKEHVGSFQLNSEKKWIKID</sequence>
<name>A0A2H3KJD4_9FLAO</name>
<protein>
    <submittedName>
        <fullName evidence="1">GTP-binding protein</fullName>
    </submittedName>
</protein>
<reference evidence="1 2" key="1">
    <citation type="submission" date="2017-09" db="EMBL/GenBank/DDBJ databases">
        <title>Whole genomes of Flavobacteriaceae.</title>
        <authorList>
            <person name="Stine C."/>
            <person name="Li C."/>
            <person name="Tadesse D."/>
        </authorList>
    </citation>
    <scope>NUCLEOTIDE SEQUENCE [LARGE SCALE GENOMIC DNA]</scope>
    <source>
        <strain evidence="1 2">ATCC 35036</strain>
    </source>
</reference>